<feature type="compositionally biased region" description="Low complexity" evidence="10">
    <location>
        <begin position="20"/>
        <end position="29"/>
    </location>
</feature>
<evidence type="ECO:0000256" key="2">
    <source>
        <dbReference type="ARBA" id="ARBA00011464"/>
    </source>
</evidence>
<evidence type="ECO:0000256" key="10">
    <source>
        <dbReference type="SAM" id="MobiDB-lite"/>
    </source>
</evidence>
<feature type="region of interest" description="Disordered" evidence="10">
    <location>
        <begin position="641"/>
        <end position="790"/>
    </location>
</feature>
<dbReference type="OrthoDB" id="206565at2759"/>
<comment type="subunit">
    <text evidence="2 9">Binds the proteasome.</text>
</comment>
<dbReference type="EMBL" id="CP023326">
    <property type="protein sequence ID" value="ATY65752.1"/>
    <property type="molecule type" value="Genomic_DNA"/>
</dbReference>
<dbReference type="Pfam" id="PF04098">
    <property type="entry name" value="Rad52_Rad22"/>
    <property type="match status" value="1"/>
</dbReference>
<dbReference type="PANTHER" id="PTHR12132:SF1">
    <property type="entry name" value="DNA REPAIR PROTEIN RAD52 HOMOLOG"/>
    <property type="match status" value="1"/>
</dbReference>
<dbReference type="InterPro" id="IPR038422">
    <property type="entry name" value="Cut8/Sts1_sf"/>
</dbReference>
<feature type="compositionally biased region" description="Low complexity" evidence="10">
    <location>
        <begin position="565"/>
        <end position="576"/>
    </location>
</feature>
<evidence type="ECO:0000256" key="1">
    <source>
        <dbReference type="ARBA" id="ARBA00006638"/>
    </source>
</evidence>
<name>A0A2H4SRK2_CORMI</name>
<evidence type="ECO:0000256" key="7">
    <source>
        <dbReference type="ARBA" id="ARBA00023204"/>
    </source>
</evidence>
<dbReference type="InterPro" id="IPR041247">
    <property type="entry name" value="Rad52_fam"/>
</dbReference>
<dbReference type="GO" id="GO:0031144">
    <property type="term" value="P:proteasome localization"/>
    <property type="evidence" value="ECO:0007669"/>
    <property type="project" value="UniProtKB-UniRule"/>
</dbReference>
<feature type="region of interest" description="Disordered" evidence="10">
    <location>
        <begin position="565"/>
        <end position="620"/>
    </location>
</feature>
<keyword evidence="9" id="KW-0653">Protein transport</keyword>
<gene>
    <name evidence="11" type="ORF">A9K55_001314</name>
</gene>
<reference evidence="11 12" key="1">
    <citation type="journal article" date="2017" name="BMC Genomics">
        <title>Chromosome level assembly and secondary metabolite potential of the parasitic fungus Cordyceps militaris.</title>
        <authorList>
            <person name="Kramer G.J."/>
            <person name="Nodwell J.R."/>
        </authorList>
    </citation>
    <scope>NUCLEOTIDE SEQUENCE [LARGE SCALE GENOMIC DNA]</scope>
    <source>
        <strain evidence="11 12">ATCC 34164</strain>
    </source>
</reference>
<feature type="compositionally biased region" description="Polar residues" evidence="10">
    <location>
        <begin position="595"/>
        <end position="609"/>
    </location>
</feature>
<accession>A0A2H4SRK2</accession>
<keyword evidence="9" id="KW-0813">Transport</keyword>
<feature type="region of interest" description="Disordered" evidence="10">
    <location>
        <begin position="1"/>
        <end position="75"/>
    </location>
</feature>
<keyword evidence="5" id="KW-0238">DNA-binding</keyword>
<dbReference type="Gene3D" id="3.30.390.80">
    <property type="entry name" value="DNA repair protein Rad52/59/22"/>
    <property type="match status" value="1"/>
</dbReference>
<dbReference type="GO" id="GO:0005737">
    <property type="term" value="C:cytoplasm"/>
    <property type="evidence" value="ECO:0007669"/>
    <property type="project" value="UniProtKB-SubCell"/>
</dbReference>
<dbReference type="Proteomes" id="UP000323067">
    <property type="component" value="Chromosome iii"/>
</dbReference>
<dbReference type="PANTHER" id="PTHR12132">
    <property type="entry name" value="DNA REPAIR AND RECOMBINATION PROTEIN RAD52, RAD59"/>
    <property type="match status" value="1"/>
</dbReference>
<feature type="compositionally biased region" description="Gly residues" evidence="10">
    <location>
        <begin position="700"/>
        <end position="709"/>
    </location>
</feature>
<comment type="similarity">
    <text evidence="1">Belongs to the RAD52 family.</text>
</comment>
<keyword evidence="7" id="KW-0234">DNA repair</keyword>
<dbReference type="Pfam" id="PF08559">
    <property type="entry name" value="Cut8"/>
    <property type="match status" value="1"/>
</dbReference>
<dbReference type="GO" id="GO:0000730">
    <property type="term" value="P:DNA recombinase assembly"/>
    <property type="evidence" value="ECO:0007669"/>
    <property type="project" value="InterPro"/>
</dbReference>
<dbReference type="InterPro" id="IPR004585">
    <property type="entry name" value="DNA_recomb/repair_Rad52"/>
</dbReference>
<proteinExistence type="inferred from homology"/>
<evidence type="ECO:0000256" key="9">
    <source>
        <dbReference type="RuleBase" id="RU368013"/>
    </source>
</evidence>
<protein>
    <recommendedName>
        <fullName evidence="3 9">Tethering factor for nuclear proteasome STS1</fullName>
    </recommendedName>
</protein>
<evidence type="ECO:0000256" key="5">
    <source>
        <dbReference type="ARBA" id="ARBA00023125"/>
    </source>
</evidence>
<dbReference type="InterPro" id="IPR007232">
    <property type="entry name" value="Rad52_Rad59_Rad22"/>
</dbReference>
<evidence type="ECO:0000256" key="4">
    <source>
        <dbReference type="ARBA" id="ARBA00022763"/>
    </source>
</evidence>
<dbReference type="InterPro" id="IPR013868">
    <property type="entry name" value="Cut8/Sts1_fam"/>
</dbReference>
<evidence type="ECO:0000313" key="12">
    <source>
        <dbReference type="Proteomes" id="UP000323067"/>
    </source>
</evidence>
<dbReference type="GO" id="GO:0005634">
    <property type="term" value="C:nucleus"/>
    <property type="evidence" value="ECO:0007669"/>
    <property type="project" value="UniProtKB-SubCell"/>
</dbReference>
<sequence>MNVLLSPQPPLFPHHRESPRQSPQRSLSPFHNMANRKRKADEDGDGDENMSTLNSPAAHPRSIARPSKKVRSNDITGRPLTLSRLLETLDTDQLRTVLERICESHPLIGHEVVTQAPRPSVDAALAVLRRYQDKLTAAIPYGNSSAEYTYCRVKEPLIALTDAVADFTPQFLPPTETQPTKSLEFLDQVTKLIHALPDWEPQAYRHHKNGAYDDISRAWALVISEAGKRAGGFNLHSDGWDQALNRHNDQSRGRLAGAISAMASSVGWMGTGPNQSSNDQNSILNQLMSGSYGSPVRVGPWPGEQHKPWTNPYEEKKPRISEWTAKDIATISLRLDKQLGPEYISSRAGPGGSRVHYLTADKCISLANEIFGFNGWSSSIQNIQVDFADENAQTQRVSIGLSVIVRITLRDGTYHEDIGYGSIENARGKAMAFEKAKKEGTTDALKRTLRSFGNVLGNCIYDQEFVKQVTKIKAQPVKKFDEDNLHRHAGFVRKDVPVAQVVPAAPADASEAGSGSSFASAAAAAKVEASESFEDFLGDFDEADFCVSEEGHPDEVVVPVPAVAKGPQTRQQQHQRQASKPVQQRNHRPQPPQTPNAQHQRQTAGNGTSIAPPAPPAGEPVAAFFSARAVATDANQTSAIVPNKQQFFNPKAESPSIRKTPGIDHSSSKPLSRTGQHVPPPSQAEDPSAATPSRPAAGGRPHGAGGPSAAGGFAPKGHVVNPSLDQARRIGAPGGPASPLANRNSYKPPTMKRPLGQDGNAPRVPLSDIPSNGPVVAGADGLDTKRQKMA</sequence>
<comment type="function">
    <text evidence="8 9">Involved in ubiquitin-mediated protein degradation. Regulatory factor in the ubiquitin/proteasome pathway that controls the turnover of proteasome substrates. Targets proteasomes to the nucleus and facilitates the degradation of nuclear proteins.</text>
</comment>
<organism evidence="11 12">
    <name type="scientific">Cordyceps militaris</name>
    <name type="common">Caterpillar fungus</name>
    <name type="synonym">Clavaria militaris</name>
    <dbReference type="NCBI Taxonomy" id="73501"/>
    <lineage>
        <taxon>Eukaryota</taxon>
        <taxon>Fungi</taxon>
        <taxon>Dikarya</taxon>
        <taxon>Ascomycota</taxon>
        <taxon>Pezizomycotina</taxon>
        <taxon>Sordariomycetes</taxon>
        <taxon>Hypocreomycetidae</taxon>
        <taxon>Hypocreales</taxon>
        <taxon>Cordycipitaceae</taxon>
        <taxon>Cordyceps</taxon>
    </lineage>
</organism>
<dbReference type="FunFam" id="3.30.390.80:FF:000001">
    <property type="entry name" value="DNA repair protein RAD52 homolog"/>
    <property type="match status" value="1"/>
</dbReference>
<comment type="subcellular location">
    <subcellularLocation>
        <location evidence="9">Cytoplasm</location>
    </subcellularLocation>
    <subcellularLocation>
        <location evidence="9">Nucleus</location>
    </subcellularLocation>
</comment>
<dbReference type="InterPro" id="IPR042525">
    <property type="entry name" value="Rad52_Rad59_Rad22_sf"/>
</dbReference>
<comment type="similarity">
    <text evidence="9">Belongs to the cut8/STS1 family.</text>
</comment>
<dbReference type="Gene3D" id="1.20.58.1590">
    <property type="entry name" value="Tethering factor for nuclear proteasome Cut8/Sts1"/>
    <property type="match status" value="1"/>
</dbReference>
<evidence type="ECO:0000256" key="6">
    <source>
        <dbReference type="ARBA" id="ARBA00023172"/>
    </source>
</evidence>
<keyword evidence="9" id="KW-0963">Cytoplasm</keyword>
<keyword evidence="9" id="KW-0539">Nucleus</keyword>
<dbReference type="NCBIfam" id="TIGR00607">
    <property type="entry name" value="rad52"/>
    <property type="match status" value="1"/>
</dbReference>
<dbReference type="GO" id="GO:0003697">
    <property type="term" value="F:single-stranded DNA binding"/>
    <property type="evidence" value="ECO:0007669"/>
    <property type="project" value="UniProtKB-ARBA"/>
</dbReference>
<dbReference type="SUPFAM" id="SSF54768">
    <property type="entry name" value="dsRNA-binding domain-like"/>
    <property type="match status" value="1"/>
</dbReference>
<dbReference type="GO" id="GO:0015031">
    <property type="term" value="P:protein transport"/>
    <property type="evidence" value="ECO:0007669"/>
    <property type="project" value="UniProtKB-UniRule"/>
</dbReference>
<dbReference type="GO" id="GO:0045002">
    <property type="term" value="P:double-strand break repair via single-strand annealing"/>
    <property type="evidence" value="ECO:0007669"/>
    <property type="project" value="InterPro"/>
</dbReference>
<evidence type="ECO:0000313" key="11">
    <source>
        <dbReference type="EMBL" id="ATY65752.1"/>
    </source>
</evidence>
<dbReference type="VEuPathDB" id="FungiDB:A9K55_001314"/>
<keyword evidence="4" id="KW-0227">DNA damage</keyword>
<dbReference type="AlphaFoldDB" id="A0A2H4SRK2"/>
<evidence type="ECO:0000256" key="8">
    <source>
        <dbReference type="ARBA" id="ARBA00025651"/>
    </source>
</evidence>
<keyword evidence="6" id="KW-0233">DNA recombination</keyword>
<dbReference type="GO" id="GO:0071630">
    <property type="term" value="P:nuclear protein quality control by the ubiquitin-proteasome system"/>
    <property type="evidence" value="ECO:0007669"/>
    <property type="project" value="UniProtKB-UniRule"/>
</dbReference>
<dbReference type="VEuPathDB" id="FungiDB:CCM_08378"/>
<evidence type="ECO:0000256" key="3">
    <source>
        <dbReference type="ARBA" id="ARBA00016204"/>
    </source>
</evidence>
<dbReference type="GO" id="GO:0006312">
    <property type="term" value="P:mitotic recombination"/>
    <property type="evidence" value="ECO:0007669"/>
    <property type="project" value="TreeGrafter"/>
</dbReference>